<sequence length="76" mass="8730">MADALTRDGIKYMIARLLENANEAVEESKENKDDAYCAGRKVAYYEMLDILKTELDIRDQDLKEFGLDIDLENKIA</sequence>
<protein>
    <submittedName>
        <fullName evidence="1">Uncharacterized protein</fullName>
    </submittedName>
</protein>
<name>A0A173WQ93_9FIRM</name>
<reference evidence="1 2" key="1">
    <citation type="submission" date="2015-09" db="EMBL/GenBank/DDBJ databases">
        <authorList>
            <consortium name="Pathogen Informatics"/>
        </authorList>
    </citation>
    <scope>NUCLEOTIDE SEQUENCE [LARGE SCALE GENOMIC DNA]</scope>
    <source>
        <strain evidence="1 2">2789STDY5608837</strain>
    </source>
</reference>
<proteinExistence type="predicted"/>
<accession>A0A173WQ93</accession>
<dbReference type="Proteomes" id="UP000095409">
    <property type="component" value="Unassembled WGS sequence"/>
</dbReference>
<organism evidence="1 2">
    <name type="scientific">Blautia obeum</name>
    <dbReference type="NCBI Taxonomy" id="40520"/>
    <lineage>
        <taxon>Bacteria</taxon>
        <taxon>Bacillati</taxon>
        <taxon>Bacillota</taxon>
        <taxon>Clostridia</taxon>
        <taxon>Lachnospirales</taxon>
        <taxon>Lachnospiraceae</taxon>
        <taxon>Blautia</taxon>
    </lineage>
</organism>
<dbReference type="RefSeq" id="WP_055065433.1">
    <property type="nucleotide sequence ID" value="NZ_CYZD01000001.1"/>
</dbReference>
<dbReference type="EMBL" id="CYZD01000001">
    <property type="protein sequence ID" value="CUN40515.1"/>
    <property type="molecule type" value="Genomic_DNA"/>
</dbReference>
<dbReference type="AlphaFoldDB" id="A0A173WQ93"/>
<evidence type="ECO:0000313" key="2">
    <source>
        <dbReference type="Proteomes" id="UP000095409"/>
    </source>
</evidence>
<evidence type="ECO:0000313" key="1">
    <source>
        <dbReference type="EMBL" id="CUN40515.1"/>
    </source>
</evidence>
<gene>
    <name evidence="1" type="ORF">ERS852394_00152</name>
</gene>